<dbReference type="EMBL" id="AP014957">
    <property type="protein sequence ID" value="BAS70916.1"/>
    <property type="molecule type" value="Genomic_DNA"/>
</dbReference>
<organism evidence="1 2">
    <name type="scientific">Oryza sativa subsp. japonica</name>
    <name type="common">Rice</name>
    <dbReference type="NCBI Taxonomy" id="39947"/>
    <lineage>
        <taxon>Eukaryota</taxon>
        <taxon>Viridiplantae</taxon>
        <taxon>Streptophyta</taxon>
        <taxon>Embryophyta</taxon>
        <taxon>Tracheophyta</taxon>
        <taxon>Spermatophyta</taxon>
        <taxon>Magnoliopsida</taxon>
        <taxon>Liliopsida</taxon>
        <taxon>Poales</taxon>
        <taxon>Poaceae</taxon>
        <taxon>BOP clade</taxon>
        <taxon>Oryzoideae</taxon>
        <taxon>Oryzeae</taxon>
        <taxon>Oryzinae</taxon>
        <taxon>Oryza</taxon>
        <taxon>Oryza sativa</taxon>
    </lineage>
</organism>
<reference evidence="1 2" key="3">
    <citation type="journal article" date="2013" name="Rice">
        <title>Improvement of the Oryza sativa Nipponbare reference genome using next generation sequence and optical map data.</title>
        <authorList>
            <person name="Kawahara Y."/>
            <person name="de la Bastide M."/>
            <person name="Hamilton J.P."/>
            <person name="Kanamori H."/>
            <person name="McCombie W.R."/>
            <person name="Ouyang S."/>
            <person name="Schwartz D.C."/>
            <person name="Tanaka T."/>
            <person name="Wu J."/>
            <person name="Zhou S."/>
            <person name="Childs K.L."/>
            <person name="Davidson R.M."/>
            <person name="Lin H."/>
            <person name="Quesada-Ocampo L."/>
            <person name="Vaillancourt B."/>
            <person name="Sakai H."/>
            <person name="Lee S.S."/>
            <person name="Kim J."/>
            <person name="Numa H."/>
            <person name="Itoh T."/>
            <person name="Buell C.R."/>
            <person name="Matsumoto T."/>
        </authorList>
    </citation>
    <scope>NUCLEOTIDE SEQUENCE [LARGE SCALE GENOMIC DNA]</scope>
    <source>
        <strain evidence="2">cv. Nipponbare</strain>
    </source>
</reference>
<evidence type="ECO:0000313" key="2">
    <source>
        <dbReference type="Proteomes" id="UP000059680"/>
    </source>
</evidence>
<dbReference type="AlphaFoldDB" id="A0A0P0UZC9"/>
<sequence length="48" mass="5849">RGFLEVFFLAAWHIWKQRNGLIFQNIRPSFQALRSLFVKEVLLHMCRM</sequence>
<keyword evidence="2" id="KW-1185">Reference proteome</keyword>
<dbReference type="FunCoup" id="A0A0P0UZC9">
    <property type="interactions" value="272"/>
</dbReference>
<proteinExistence type="predicted"/>
<feature type="non-terminal residue" evidence="1">
    <location>
        <position position="1"/>
    </location>
</feature>
<dbReference type="PaxDb" id="39947-A0A0P0UZC9"/>
<dbReference type="InParanoid" id="A0A0P0UZC9"/>
<evidence type="ECO:0000313" key="1">
    <source>
        <dbReference type="EMBL" id="BAS70916.1"/>
    </source>
</evidence>
<name>A0A0P0UZC9_ORYSJ</name>
<dbReference type="Gramene" id="Os01t0201850-01">
    <property type="protein sequence ID" value="Os01t0201850-01"/>
    <property type="gene ID" value="Os01g0201850"/>
</dbReference>
<feature type="non-terminal residue" evidence="1">
    <location>
        <position position="48"/>
    </location>
</feature>
<gene>
    <name evidence="1" type="ordered locus">Os01g0201850</name>
    <name evidence="1" type="ORF">OSNPB_010201850</name>
</gene>
<dbReference type="Proteomes" id="UP000059680">
    <property type="component" value="Chromosome 1"/>
</dbReference>
<reference evidence="2" key="1">
    <citation type="journal article" date="2005" name="Nature">
        <title>The map-based sequence of the rice genome.</title>
        <authorList>
            <consortium name="International rice genome sequencing project (IRGSP)"/>
            <person name="Matsumoto T."/>
            <person name="Wu J."/>
            <person name="Kanamori H."/>
            <person name="Katayose Y."/>
            <person name="Fujisawa M."/>
            <person name="Namiki N."/>
            <person name="Mizuno H."/>
            <person name="Yamamoto K."/>
            <person name="Antonio B.A."/>
            <person name="Baba T."/>
            <person name="Sakata K."/>
            <person name="Nagamura Y."/>
            <person name="Aoki H."/>
            <person name="Arikawa K."/>
            <person name="Arita K."/>
            <person name="Bito T."/>
            <person name="Chiden Y."/>
            <person name="Fujitsuka N."/>
            <person name="Fukunaka R."/>
            <person name="Hamada M."/>
            <person name="Harada C."/>
            <person name="Hayashi A."/>
            <person name="Hijishita S."/>
            <person name="Honda M."/>
            <person name="Hosokawa S."/>
            <person name="Ichikawa Y."/>
            <person name="Idonuma A."/>
            <person name="Iijima M."/>
            <person name="Ikeda M."/>
            <person name="Ikeno M."/>
            <person name="Ito K."/>
            <person name="Ito S."/>
            <person name="Ito T."/>
            <person name="Ito Y."/>
            <person name="Ito Y."/>
            <person name="Iwabuchi A."/>
            <person name="Kamiya K."/>
            <person name="Karasawa W."/>
            <person name="Kurita K."/>
            <person name="Katagiri S."/>
            <person name="Kikuta A."/>
            <person name="Kobayashi H."/>
            <person name="Kobayashi N."/>
            <person name="Machita K."/>
            <person name="Maehara T."/>
            <person name="Masukawa M."/>
            <person name="Mizubayashi T."/>
            <person name="Mukai Y."/>
            <person name="Nagasaki H."/>
            <person name="Nagata Y."/>
            <person name="Naito S."/>
            <person name="Nakashima M."/>
            <person name="Nakama Y."/>
            <person name="Nakamichi Y."/>
            <person name="Nakamura M."/>
            <person name="Meguro A."/>
            <person name="Negishi M."/>
            <person name="Ohta I."/>
            <person name="Ohta T."/>
            <person name="Okamoto M."/>
            <person name="Ono N."/>
            <person name="Saji S."/>
            <person name="Sakaguchi M."/>
            <person name="Sakai K."/>
            <person name="Shibata M."/>
            <person name="Shimokawa T."/>
            <person name="Song J."/>
            <person name="Takazaki Y."/>
            <person name="Terasawa K."/>
            <person name="Tsugane M."/>
            <person name="Tsuji K."/>
            <person name="Ueda S."/>
            <person name="Waki K."/>
            <person name="Yamagata H."/>
            <person name="Yamamoto M."/>
            <person name="Yamamoto S."/>
            <person name="Yamane H."/>
            <person name="Yoshiki S."/>
            <person name="Yoshihara R."/>
            <person name="Yukawa K."/>
            <person name="Zhong H."/>
            <person name="Yano M."/>
            <person name="Yuan Q."/>
            <person name="Ouyang S."/>
            <person name="Liu J."/>
            <person name="Jones K.M."/>
            <person name="Gansberger K."/>
            <person name="Moffat K."/>
            <person name="Hill J."/>
            <person name="Bera J."/>
            <person name="Fadrosh D."/>
            <person name="Jin S."/>
            <person name="Johri S."/>
            <person name="Kim M."/>
            <person name="Overton L."/>
            <person name="Reardon M."/>
            <person name="Tsitrin T."/>
            <person name="Vuong H."/>
            <person name="Weaver B."/>
            <person name="Ciecko A."/>
            <person name="Tallon L."/>
            <person name="Jackson J."/>
            <person name="Pai G."/>
            <person name="Aken S.V."/>
            <person name="Utterback T."/>
            <person name="Reidmuller S."/>
            <person name="Feldblyum T."/>
            <person name="Hsiao J."/>
            <person name="Zismann V."/>
            <person name="Iobst S."/>
            <person name="de Vazeille A.R."/>
            <person name="Buell C.R."/>
            <person name="Ying K."/>
            <person name="Li Y."/>
            <person name="Lu T."/>
            <person name="Huang Y."/>
            <person name="Zhao Q."/>
            <person name="Feng Q."/>
            <person name="Zhang L."/>
            <person name="Zhu J."/>
            <person name="Weng Q."/>
            <person name="Mu J."/>
            <person name="Lu Y."/>
            <person name="Fan D."/>
            <person name="Liu Y."/>
            <person name="Guan J."/>
            <person name="Zhang Y."/>
            <person name="Yu S."/>
            <person name="Liu X."/>
            <person name="Zhang Y."/>
            <person name="Hong G."/>
            <person name="Han B."/>
            <person name="Choisne N."/>
            <person name="Demange N."/>
            <person name="Orjeda G."/>
            <person name="Samain S."/>
            <person name="Cattolico L."/>
            <person name="Pelletier E."/>
            <person name="Couloux A."/>
            <person name="Segurens B."/>
            <person name="Wincker P."/>
            <person name="D'Hont A."/>
            <person name="Scarpelli C."/>
            <person name="Weissenbach J."/>
            <person name="Salanoubat M."/>
            <person name="Quetier F."/>
            <person name="Yu Y."/>
            <person name="Kim H.R."/>
            <person name="Rambo T."/>
            <person name="Currie J."/>
            <person name="Collura K."/>
            <person name="Luo M."/>
            <person name="Yang T."/>
            <person name="Ammiraju J.S.S."/>
            <person name="Engler F."/>
            <person name="Soderlund C."/>
            <person name="Wing R.A."/>
            <person name="Palmer L.E."/>
            <person name="de la Bastide M."/>
            <person name="Spiegel L."/>
            <person name="Nascimento L."/>
            <person name="Zutavern T."/>
            <person name="O'Shaughnessy A."/>
            <person name="Dike S."/>
            <person name="Dedhia N."/>
            <person name="Preston R."/>
            <person name="Balija V."/>
            <person name="McCombie W.R."/>
            <person name="Chow T."/>
            <person name="Chen H."/>
            <person name="Chung M."/>
            <person name="Chen C."/>
            <person name="Shaw J."/>
            <person name="Wu H."/>
            <person name="Hsiao K."/>
            <person name="Chao Y."/>
            <person name="Chu M."/>
            <person name="Cheng C."/>
            <person name="Hour A."/>
            <person name="Lee P."/>
            <person name="Lin S."/>
            <person name="Lin Y."/>
            <person name="Liou J."/>
            <person name="Liu S."/>
            <person name="Hsing Y."/>
            <person name="Raghuvanshi S."/>
            <person name="Mohanty A."/>
            <person name="Bharti A.K."/>
            <person name="Gaur A."/>
            <person name="Gupta V."/>
            <person name="Kumar D."/>
            <person name="Ravi V."/>
            <person name="Vij S."/>
            <person name="Kapur A."/>
            <person name="Khurana P."/>
            <person name="Khurana P."/>
            <person name="Khurana J.P."/>
            <person name="Tyagi A.K."/>
            <person name="Gaikwad K."/>
            <person name="Singh A."/>
            <person name="Dalal V."/>
            <person name="Srivastava S."/>
            <person name="Dixit A."/>
            <person name="Pal A.K."/>
            <person name="Ghazi I.A."/>
            <person name="Yadav M."/>
            <person name="Pandit A."/>
            <person name="Bhargava A."/>
            <person name="Sureshbabu K."/>
            <person name="Batra K."/>
            <person name="Sharma T.R."/>
            <person name="Mohapatra T."/>
            <person name="Singh N.K."/>
            <person name="Messing J."/>
            <person name="Nelson A.B."/>
            <person name="Fuks G."/>
            <person name="Kavchok S."/>
            <person name="Keizer G."/>
            <person name="Linton E."/>
            <person name="Llaca V."/>
            <person name="Song R."/>
            <person name="Tanyolac B."/>
            <person name="Young S."/>
            <person name="Ho-Il K."/>
            <person name="Hahn J.H."/>
            <person name="Sangsakoo G."/>
            <person name="Vanavichit A."/>
            <person name="de Mattos Luiz.A.T."/>
            <person name="Zimmer P.D."/>
            <person name="Malone G."/>
            <person name="Dellagostin O."/>
            <person name="de Oliveira A.C."/>
            <person name="Bevan M."/>
            <person name="Bancroft I."/>
            <person name="Minx P."/>
            <person name="Cordum H."/>
            <person name="Wilson R."/>
            <person name="Cheng Z."/>
            <person name="Jin W."/>
            <person name="Jiang J."/>
            <person name="Leong S.A."/>
            <person name="Iwama H."/>
            <person name="Gojobori T."/>
            <person name="Itoh T."/>
            <person name="Niimura Y."/>
            <person name="Fujii Y."/>
            <person name="Habara T."/>
            <person name="Sakai H."/>
            <person name="Sato Y."/>
            <person name="Wilson G."/>
            <person name="Kumar K."/>
            <person name="McCouch S."/>
            <person name="Juretic N."/>
            <person name="Hoen D."/>
            <person name="Wright S."/>
            <person name="Bruskiewich R."/>
            <person name="Bureau T."/>
            <person name="Miyao A."/>
            <person name="Hirochika H."/>
            <person name="Nishikawa T."/>
            <person name="Kadowaki K."/>
            <person name="Sugiura M."/>
            <person name="Burr B."/>
            <person name="Sasaki T."/>
        </authorList>
    </citation>
    <scope>NUCLEOTIDE SEQUENCE [LARGE SCALE GENOMIC DNA]</scope>
    <source>
        <strain evidence="2">cv. Nipponbare</strain>
    </source>
</reference>
<reference evidence="1 2" key="2">
    <citation type="journal article" date="2013" name="Plant Cell Physiol.">
        <title>Rice Annotation Project Database (RAP-DB): an integrative and interactive database for rice genomics.</title>
        <authorList>
            <person name="Sakai H."/>
            <person name="Lee S.S."/>
            <person name="Tanaka T."/>
            <person name="Numa H."/>
            <person name="Kim J."/>
            <person name="Kawahara Y."/>
            <person name="Wakimoto H."/>
            <person name="Yang C.C."/>
            <person name="Iwamoto M."/>
            <person name="Abe T."/>
            <person name="Yamada Y."/>
            <person name="Muto A."/>
            <person name="Inokuchi H."/>
            <person name="Ikemura T."/>
            <person name="Matsumoto T."/>
            <person name="Sasaki T."/>
            <person name="Itoh T."/>
        </authorList>
    </citation>
    <scope>NUCLEOTIDE SEQUENCE [LARGE SCALE GENOMIC DNA]</scope>
    <source>
        <strain evidence="2">cv. Nipponbare</strain>
    </source>
</reference>
<accession>A0A0P0UZC9</accession>
<protein>
    <submittedName>
        <fullName evidence="1">Os01g0201850 protein</fullName>
    </submittedName>
</protein>